<evidence type="ECO:0000256" key="2">
    <source>
        <dbReference type="ARBA" id="ARBA00022630"/>
    </source>
</evidence>
<keyword evidence="4 5" id="KW-0560">Oxidoreductase</keyword>
<keyword evidence="3 5" id="KW-0274">FAD</keyword>
<dbReference type="AlphaFoldDB" id="A0AAD9N219"/>
<dbReference type="PANTHER" id="PTHR23023">
    <property type="entry name" value="DIMETHYLANILINE MONOOXYGENASE"/>
    <property type="match status" value="1"/>
</dbReference>
<dbReference type="GO" id="GO:0050661">
    <property type="term" value="F:NADP binding"/>
    <property type="evidence" value="ECO:0007669"/>
    <property type="project" value="InterPro"/>
</dbReference>
<gene>
    <name evidence="6" type="ORF">NP493_2504g00005</name>
</gene>
<dbReference type="InterPro" id="IPR020946">
    <property type="entry name" value="Flavin_mOase-like"/>
</dbReference>
<evidence type="ECO:0000313" key="6">
    <source>
        <dbReference type="EMBL" id="KAK2152186.1"/>
    </source>
</evidence>
<keyword evidence="7" id="KW-1185">Reference proteome</keyword>
<evidence type="ECO:0000256" key="3">
    <source>
        <dbReference type="ARBA" id="ARBA00022827"/>
    </source>
</evidence>
<comment type="caution">
    <text evidence="6">The sequence shown here is derived from an EMBL/GenBank/DDBJ whole genome shotgun (WGS) entry which is preliminary data.</text>
</comment>
<name>A0AAD9N219_RIDPI</name>
<sequence length="88" mass="9546">MPDVKTVAVVGAGAGGLTAVKCCLDEGLRPTCFERSSELGGIWYYTANPLQEGRVCVASTTTSNISKELVAFSDFPMPKEYSNFMHHR</sequence>
<accession>A0AAD9N219</accession>
<dbReference type="Gene3D" id="3.50.50.60">
    <property type="entry name" value="FAD/NAD(P)-binding domain"/>
    <property type="match status" value="1"/>
</dbReference>
<evidence type="ECO:0000256" key="4">
    <source>
        <dbReference type="ARBA" id="ARBA00023002"/>
    </source>
</evidence>
<evidence type="ECO:0000256" key="5">
    <source>
        <dbReference type="RuleBase" id="RU361177"/>
    </source>
</evidence>
<comment type="similarity">
    <text evidence="1 5">Belongs to the FMO family.</text>
</comment>
<comment type="cofactor">
    <cofactor evidence="5">
        <name>FAD</name>
        <dbReference type="ChEBI" id="CHEBI:57692"/>
    </cofactor>
</comment>
<evidence type="ECO:0000256" key="1">
    <source>
        <dbReference type="ARBA" id="ARBA00009183"/>
    </source>
</evidence>
<dbReference type="SUPFAM" id="SSF51905">
    <property type="entry name" value="FAD/NAD(P)-binding domain"/>
    <property type="match status" value="1"/>
</dbReference>
<dbReference type="GO" id="GO:0004499">
    <property type="term" value="F:N,N-dimethylaniline monooxygenase activity"/>
    <property type="evidence" value="ECO:0007669"/>
    <property type="project" value="InterPro"/>
</dbReference>
<dbReference type="InterPro" id="IPR050346">
    <property type="entry name" value="FMO-like"/>
</dbReference>
<keyword evidence="2 5" id="KW-0285">Flavoprotein</keyword>
<dbReference type="GO" id="GO:0050660">
    <property type="term" value="F:flavin adenine dinucleotide binding"/>
    <property type="evidence" value="ECO:0007669"/>
    <property type="project" value="InterPro"/>
</dbReference>
<dbReference type="EMBL" id="JAODUO010002497">
    <property type="protein sequence ID" value="KAK2152186.1"/>
    <property type="molecule type" value="Genomic_DNA"/>
</dbReference>
<reference evidence="6" key="1">
    <citation type="journal article" date="2023" name="Mol. Biol. Evol.">
        <title>Third-Generation Sequencing Reveals the Adaptive Role of the Epigenome in Three Deep-Sea Polychaetes.</title>
        <authorList>
            <person name="Perez M."/>
            <person name="Aroh O."/>
            <person name="Sun Y."/>
            <person name="Lan Y."/>
            <person name="Juniper S.K."/>
            <person name="Young C.R."/>
            <person name="Angers B."/>
            <person name="Qian P.Y."/>
        </authorList>
    </citation>
    <scope>NUCLEOTIDE SEQUENCE</scope>
    <source>
        <strain evidence="6">R07B-5</strain>
    </source>
</reference>
<organism evidence="6 7">
    <name type="scientific">Ridgeia piscesae</name>
    <name type="common">Tubeworm</name>
    <dbReference type="NCBI Taxonomy" id="27915"/>
    <lineage>
        <taxon>Eukaryota</taxon>
        <taxon>Metazoa</taxon>
        <taxon>Spiralia</taxon>
        <taxon>Lophotrochozoa</taxon>
        <taxon>Annelida</taxon>
        <taxon>Polychaeta</taxon>
        <taxon>Sedentaria</taxon>
        <taxon>Canalipalpata</taxon>
        <taxon>Sabellida</taxon>
        <taxon>Siboglinidae</taxon>
        <taxon>Ridgeia</taxon>
    </lineage>
</organism>
<evidence type="ECO:0000313" key="7">
    <source>
        <dbReference type="Proteomes" id="UP001209878"/>
    </source>
</evidence>
<dbReference type="EC" id="1.-.-.-" evidence="5"/>
<dbReference type="InterPro" id="IPR036188">
    <property type="entry name" value="FAD/NAD-bd_sf"/>
</dbReference>
<keyword evidence="5" id="KW-0503">Monooxygenase</keyword>
<protein>
    <recommendedName>
        <fullName evidence="5">Flavin-containing monooxygenase</fullName>
        <ecNumber evidence="5">1.-.-.-</ecNumber>
    </recommendedName>
</protein>
<proteinExistence type="inferred from homology"/>
<dbReference type="Pfam" id="PF00743">
    <property type="entry name" value="FMO-like"/>
    <property type="match status" value="1"/>
</dbReference>
<dbReference type="Proteomes" id="UP001209878">
    <property type="component" value="Unassembled WGS sequence"/>
</dbReference>